<reference evidence="3 4" key="1">
    <citation type="submission" date="2019-06" db="EMBL/GenBank/DDBJ databases">
        <title>Genome Sequence of the Brown Rot Fungal Pathogen Monilinia fructicola.</title>
        <authorList>
            <person name="De Miccolis Angelini R.M."/>
            <person name="Landi L."/>
            <person name="Abate D."/>
            <person name="Pollastro S."/>
            <person name="Romanazzi G."/>
            <person name="Faretra F."/>
        </authorList>
    </citation>
    <scope>NUCLEOTIDE SEQUENCE [LARGE SCALE GENOMIC DNA]</scope>
    <source>
        <strain evidence="3 4">Mfrc123</strain>
    </source>
</reference>
<evidence type="ECO:0008006" key="5">
    <source>
        <dbReference type="Google" id="ProtNLM"/>
    </source>
</evidence>
<gene>
    <name evidence="3" type="ORF">EYC84_011754</name>
</gene>
<feature type="region of interest" description="Disordered" evidence="1">
    <location>
        <begin position="449"/>
        <end position="575"/>
    </location>
</feature>
<sequence>MAQQGSLQSSQSPSTTENPIVAVGRKVKSVLSTHQRPTIRIYRDSTSNTESHKVPVTRDFSEKPASASLPLGNAQQSREDIPEQSAPQAAVHPLPSQGNAFINRFRSLFGRGEHSTAPESYEHEYDPDMVDLLDVVGMIKAKLKNLRSPEKRADEDTWKKPKLEYAVLPDGERLEGWGPGEVEELDDLVRHQLHSRRAKFKRSMKGFGQYVRRPLGLFITVYATLITLFGAAWVLFLIGWISLGSKKQYIVNVVDNVLVALFAIIGDGLAPFRAVDTYHMAYIAHYHRKTWKRREKLGLPELWDHNDLPEQRKEDIAPPPQVDIESLCARRMPKSLAHKIAPRIPKKYADRMVARNQTEVEPSYEYTVLSPEEQSVLEFHERKFSKSHTFYKPHETETHYAFPLKLLFAVVLLLDLHSCLQISLGALIEKMMKQELTSEAIETINTRRLKEAEERGEIDPEIRKRRQEEKDREENEEIKKSWKSVPSLPKKLLGKGEDHRQPSLPVEARSSSSSMHVDSPKRAASGSSRDKKASGRRGSVALNPVQEHPTVAQTTYPEPVAMRGEGAVPPRKGVGQRVLAGFRKADLDRS</sequence>
<protein>
    <recommendedName>
        <fullName evidence="5">Integral membrane protein</fullName>
    </recommendedName>
</protein>
<dbReference type="PANTHER" id="PTHR35872">
    <property type="entry name" value="INTEGRAL MEMBRANE PROTEIN (AFU_ORTHOLOGUE AFUA_5G07110)"/>
    <property type="match status" value="1"/>
</dbReference>
<dbReference type="InterPro" id="IPR021369">
    <property type="entry name" value="DUF2985"/>
</dbReference>
<keyword evidence="4" id="KW-1185">Reference proteome</keyword>
<feature type="compositionally biased region" description="Basic and acidic residues" evidence="1">
    <location>
        <begin position="449"/>
        <end position="480"/>
    </location>
</feature>
<feature type="transmembrane region" description="Helical" evidence="2">
    <location>
        <begin position="215"/>
        <end position="243"/>
    </location>
</feature>
<proteinExistence type="predicted"/>
<evidence type="ECO:0000313" key="3">
    <source>
        <dbReference type="EMBL" id="KAA8563735.1"/>
    </source>
</evidence>
<organism evidence="3 4">
    <name type="scientific">Monilinia fructicola</name>
    <name type="common">Brown rot fungus</name>
    <name type="synonym">Ciboria fructicola</name>
    <dbReference type="NCBI Taxonomy" id="38448"/>
    <lineage>
        <taxon>Eukaryota</taxon>
        <taxon>Fungi</taxon>
        <taxon>Dikarya</taxon>
        <taxon>Ascomycota</taxon>
        <taxon>Pezizomycotina</taxon>
        <taxon>Leotiomycetes</taxon>
        <taxon>Helotiales</taxon>
        <taxon>Sclerotiniaceae</taxon>
        <taxon>Monilinia</taxon>
    </lineage>
</organism>
<accession>A0A5M9J901</accession>
<feature type="region of interest" description="Disordered" evidence="1">
    <location>
        <begin position="1"/>
        <end position="97"/>
    </location>
</feature>
<comment type="caution">
    <text evidence="3">The sequence shown here is derived from an EMBL/GenBank/DDBJ whole genome shotgun (WGS) entry which is preliminary data.</text>
</comment>
<dbReference type="AlphaFoldDB" id="A0A5M9J901"/>
<keyword evidence="2" id="KW-0812">Transmembrane</keyword>
<name>A0A5M9J901_MONFR</name>
<feature type="compositionally biased region" description="Low complexity" evidence="1">
    <location>
        <begin position="1"/>
        <end position="14"/>
    </location>
</feature>
<dbReference type="Pfam" id="PF11204">
    <property type="entry name" value="DUF2985"/>
    <property type="match status" value="1"/>
</dbReference>
<feature type="transmembrane region" description="Helical" evidence="2">
    <location>
        <begin position="249"/>
        <end position="270"/>
    </location>
</feature>
<evidence type="ECO:0000256" key="1">
    <source>
        <dbReference type="SAM" id="MobiDB-lite"/>
    </source>
</evidence>
<evidence type="ECO:0000256" key="2">
    <source>
        <dbReference type="SAM" id="Phobius"/>
    </source>
</evidence>
<keyword evidence="2" id="KW-0472">Membrane</keyword>
<dbReference type="EMBL" id="VICG01000016">
    <property type="protein sequence ID" value="KAA8563735.1"/>
    <property type="molecule type" value="Genomic_DNA"/>
</dbReference>
<dbReference type="Proteomes" id="UP000322873">
    <property type="component" value="Unassembled WGS sequence"/>
</dbReference>
<keyword evidence="2" id="KW-1133">Transmembrane helix</keyword>
<dbReference type="VEuPathDB" id="FungiDB:MFRU_024g00750"/>
<dbReference type="PANTHER" id="PTHR35872:SF2">
    <property type="entry name" value="INTEGRAL MEMBRANE PROTEIN (AFU_ORTHOLOGUE AFUA_5G07110)"/>
    <property type="match status" value="1"/>
</dbReference>
<evidence type="ECO:0000313" key="4">
    <source>
        <dbReference type="Proteomes" id="UP000322873"/>
    </source>
</evidence>